<comment type="function">
    <text evidence="2">Catalyzes the reduction of dTDP-6-deoxy-L-lyxo-4-hexulose to yield dTDP-L-rhamnose.</text>
</comment>
<dbReference type="EC" id="1.1.1.133" evidence="2"/>
<comment type="pathway">
    <text evidence="2">Carbohydrate biosynthesis; dTDP-L-rhamnose biosynthesis.</text>
</comment>
<evidence type="ECO:0000259" key="3">
    <source>
        <dbReference type="Pfam" id="PF04321"/>
    </source>
</evidence>
<dbReference type="RefSeq" id="WP_052221006.1">
    <property type="nucleotide sequence ID" value="NZ_LHUR01000018.1"/>
</dbReference>
<organism evidence="4 5">
    <name type="scientific">Clostridium homopropionicum DSM 5847</name>
    <dbReference type="NCBI Taxonomy" id="1121318"/>
    <lineage>
        <taxon>Bacteria</taxon>
        <taxon>Bacillati</taxon>
        <taxon>Bacillota</taxon>
        <taxon>Clostridia</taxon>
        <taxon>Eubacteriales</taxon>
        <taxon>Clostridiaceae</taxon>
        <taxon>Clostridium</taxon>
    </lineage>
</organism>
<dbReference type="PATRIC" id="fig|1121318.3.peg.1454"/>
<dbReference type="STRING" id="36844.SAMN04488501_11122"/>
<reference evidence="5" key="1">
    <citation type="submission" date="2015-08" db="EMBL/GenBank/DDBJ databases">
        <title>Genome sequence of the strict anaerobe Clostridium homopropionicum LuHBu1 (DSM 5847T).</title>
        <authorList>
            <person name="Poehlein A."/>
            <person name="Beck M."/>
            <person name="Schiel-Bengelsdorf B."/>
            <person name="Bengelsdorf F.R."/>
            <person name="Daniel R."/>
            <person name="Duerre P."/>
        </authorList>
    </citation>
    <scope>NUCLEOTIDE SEQUENCE [LARGE SCALE GENOMIC DNA]</scope>
    <source>
        <strain evidence="5">DSM 5847</strain>
    </source>
</reference>
<dbReference type="InterPro" id="IPR005913">
    <property type="entry name" value="dTDP_dehydrorham_reduct"/>
</dbReference>
<sequence length="287" mass="32907">MKKVLVLGAAGMAGHMICEYLKTFTEKYKIYKICHNIKLDSESILLDIFDLDLLDTTIRMINPDVIINSIGILNKNAEDNPSKTIFINSYFPRYLEKKFKNTNVKLIHLSTDCVFSGDTGNYSETSETDGKDIYARTKILGEINNNKDLTVRTSIIGPELKNNGTGLFHWFMKQTNSIKGYSKVIWSGVTTLQLAKSLHDMIESNLTGLYNLAANKPISKYELLKIINVVFEKNIIIEDCKENYNNKSLISIRSDFPVNLPTYTEMIMELRDCMLKNKQLYEQYFCK</sequence>
<dbReference type="InterPro" id="IPR029903">
    <property type="entry name" value="RmlD-like-bd"/>
</dbReference>
<evidence type="ECO:0000256" key="2">
    <source>
        <dbReference type="RuleBase" id="RU364082"/>
    </source>
</evidence>
<dbReference type="GO" id="GO:0005829">
    <property type="term" value="C:cytosol"/>
    <property type="evidence" value="ECO:0007669"/>
    <property type="project" value="TreeGrafter"/>
</dbReference>
<dbReference type="PANTHER" id="PTHR10491:SF4">
    <property type="entry name" value="METHIONINE ADENOSYLTRANSFERASE 2 SUBUNIT BETA"/>
    <property type="match status" value="1"/>
</dbReference>
<comment type="caution">
    <text evidence="4">The sequence shown here is derived from an EMBL/GenBank/DDBJ whole genome shotgun (WGS) entry which is preliminary data.</text>
</comment>
<keyword evidence="2" id="KW-0521">NADP</keyword>
<dbReference type="PANTHER" id="PTHR10491">
    <property type="entry name" value="DTDP-4-DEHYDRORHAMNOSE REDUCTASE"/>
    <property type="match status" value="1"/>
</dbReference>
<dbReference type="InterPro" id="IPR036291">
    <property type="entry name" value="NAD(P)-bd_dom_sf"/>
</dbReference>
<dbReference type="GO" id="GO:0008831">
    <property type="term" value="F:dTDP-4-dehydrorhamnose reductase activity"/>
    <property type="evidence" value="ECO:0007669"/>
    <property type="project" value="UniProtKB-EC"/>
</dbReference>
<dbReference type="CDD" id="cd05254">
    <property type="entry name" value="dTDP_HR_like_SDR_e"/>
    <property type="match status" value="1"/>
</dbReference>
<evidence type="ECO:0000256" key="1">
    <source>
        <dbReference type="ARBA" id="ARBA00010944"/>
    </source>
</evidence>
<gene>
    <name evidence="4" type="primary">rmlD</name>
    <name evidence="4" type="ORF">CLHOM_14490</name>
</gene>
<dbReference type="UniPathway" id="UPA00124"/>
<name>A0A0L6ZB92_9CLOT</name>
<accession>A0A0L6ZB92</accession>
<evidence type="ECO:0000313" key="5">
    <source>
        <dbReference type="Proteomes" id="UP000037043"/>
    </source>
</evidence>
<dbReference type="GO" id="GO:0019305">
    <property type="term" value="P:dTDP-rhamnose biosynthetic process"/>
    <property type="evidence" value="ECO:0007669"/>
    <property type="project" value="UniProtKB-UniPathway"/>
</dbReference>
<dbReference type="SUPFAM" id="SSF51735">
    <property type="entry name" value="NAD(P)-binding Rossmann-fold domains"/>
    <property type="match status" value="1"/>
</dbReference>
<evidence type="ECO:0000313" key="4">
    <source>
        <dbReference type="EMBL" id="KOA20244.1"/>
    </source>
</evidence>
<feature type="domain" description="RmlD-like substrate binding" evidence="3">
    <location>
        <begin position="3"/>
        <end position="227"/>
    </location>
</feature>
<dbReference type="EMBL" id="LHUR01000018">
    <property type="protein sequence ID" value="KOA20244.1"/>
    <property type="molecule type" value="Genomic_DNA"/>
</dbReference>
<keyword evidence="5" id="KW-1185">Reference proteome</keyword>
<protein>
    <recommendedName>
        <fullName evidence="2">dTDP-4-dehydrorhamnose reductase</fullName>
        <ecNumber evidence="2">1.1.1.133</ecNumber>
    </recommendedName>
</protein>
<dbReference type="Gene3D" id="3.40.50.720">
    <property type="entry name" value="NAD(P)-binding Rossmann-like Domain"/>
    <property type="match status" value="1"/>
</dbReference>
<dbReference type="Proteomes" id="UP000037043">
    <property type="component" value="Unassembled WGS sequence"/>
</dbReference>
<comment type="similarity">
    <text evidence="1 2">Belongs to the dTDP-4-dehydrorhamnose reductase family.</text>
</comment>
<dbReference type="Pfam" id="PF04321">
    <property type="entry name" value="RmlD_sub_bind"/>
    <property type="match status" value="1"/>
</dbReference>
<dbReference type="AlphaFoldDB" id="A0A0L6ZB92"/>
<keyword evidence="2 4" id="KW-0560">Oxidoreductase</keyword>
<proteinExistence type="inferred from homology"/>